<feature type="signal peptide" evidence="13">
    <location>
        <begin position="1"/>
        <end position="16"/>
    </location>
</feature>
<evidence type="ECO:0000256" key="11">
    <source>
        <dbReference type="ARBA" id="ARBA00023136"/>
    </source>
</evidence>
<dbReference type="EC" id="7.1.1.2" evidence="4 12"/>
<dbReference type="GO" id="GO:0003954">
    <property type="term" value="F:NADH dehydrogenase activity"/>
    <property type="evidence" value="ECO:0007669"/>
    <property type="project" value="TreeGrafter"/>
</dbReference>
<dbReference type="EMBL" id="MH745227">
    <property type="protein sequence ID" value="QHQ73224.1"/>
    <property type="molecule type" value="Genomic_DNA"/>
</dbReference>
<organism evidence="15">
    <name type="scientific">Caulerpa ashmeadii</name>
    <dbReference type="NCBI Taxonomy" id="177078"/>
    <lineage>
        <taxon>Eukaryota</taxon>
        <taxon>Viridiplantae</taxon>
        <taxon>Chlorophyta</taxon>
        <taxon>core chlorophytes</taxon>
        <taxon>Ulvophyceae</taxon>
        <taxon>TCBD clade</taxon>
        <taxon>Bryopsidales</taxon>
        <taxon>Halimedineae</taxon>
        <taxon>Caulerpaceae</taxon>
        <taxon>Caulerpa</taxon>
    </lineage>
</organism>
<keyword evidence="8 12" id="KW-1133">Transmembrane helix</keyword>
<comment type="function">
    <text evidence="1">Core subunit of the mitochondrial membrane respiratory chain NADH dehydrogenase (Complex I) that is believed to belong to the minimal assembly required for catalysis. Complex I functions in the transfer of electrons from NADH to the respiratory chain. The immediate electron acceptor for the enzyme is believed to be ubiquinone.</text>
</comment>
<comment type="subcellular location">
    <subcellularLocation>
        <location evidence="2">Membrane</location>
        <topology evidence="2">Multi-pass membrane protein</topology>
    </subcellularLocation>
    <subcellularLocation>
        <location evidence="12">Mitochondrion membrane</location>
        <topology evidence="12">Multi-pass membrane protein</topology>
    </subcellularLocation>
</comment>
<evidence type="ECO:0000256" key="9">
    <source>
        <dbReference type="ARBA" id="ARBA00023027"/>
    </source>
</evidence>
<proteinExistence type="inferred from homology"/>
<dbReference type="InterPro" id="IPR010227">
    <property type="entry name" value="NADH_Q_OxRdtase_chainM/4"/>
</dbReference>
<feature type="transmembrane region" description="Helical" evidence="12">
    <location>
        <begin position="265"/>
        <end position="285"/>
    </location>
</feature>
<feature type="transmembrane region" description="Helical" evidence="12">
    <location>
        <begin position="32"/>
        <end position="54"/>
    </location>
</feature>
<feature type="transmembrane region" description="Helical" evidence="12">
    <location>
        <begin position="66"/>
        <end position="99"/>
    </location>
</feature>
<keyword evidence="6 12" id="KW-0812">Transmembrane</keyword>
<comment type="function">
    <text evidence="12">Core subunit of the mitochondrial membrane respiratory chain NADH dehydrogenase (Complex I) which catalyzes electron transfer from NADH through the respiratory chain, using ubiquinone as an electron acceptor. Essential for the catalytic activity and assembly of complex I.</text>
</comment>
<dbReference type="GeneID" id="44139455"/>
<feature type="transmembrane region" description="Helical" evidence="12">
    <location>
        <begin position="163"/>
        <end position="185"/>
    </location>
</feature>
<keyword evidence="10 12" id="KW-0830">Ubiquinone</keyword>
<feature type="transmembrane region" description="Helical" evidence="12">
    <location>
        <begin position="205"/>
        <end position="227"/>
    </location>
</feature>
<keyword evidence="12" id="KW-0813">Transport</keyword>
<gene>
    <name evidence="15" type="primary">nd4</name>
</gene>
<geneLocation type="mitochondrion" evidence="15"/>
<dbReference type="GO" id="GO:0042773">
    <property type="term" value="P:ATP synthesis coupled electron transport"/>
    <property type="evidence" value="ECO:0007669"/>
    <property type="project" value="InterPro"/>
</dbReference>
<evidence type="ECO:0000313" key="15">
    <source>
        <dbReference type="EMBL" id="QHQ73224.1"/>
    </source>
</evidence>
<evidence type="ECO:0000259" key="14">
    <source>
        <dbReference type="Pfam" id="PF00361"/>
    </source>
</evidence>
<dbReference type="PANTHER" id="PTHR43507">
    <property type="entry name" value="NADH-UBIQUINONE OXIDOREDUCTASE CHAIN 4"/>
    <property type="match status" value="1"/>
</dbReference>
<keyword evidence="12 15" id="KW-0496">Mitochondrion</keyword>
<evidence type="ECO:0000256" key="1">
    <source>
        <dbReference type="ARBA" id="ARBA00003257"/>
    </source>
</evidence>
<keyword evidence="13" id="KW-0732">Signal</keyword>
<feature type="transmembrane region" description="Helical" evidence="12">
    <location>
        <begin position="297"/>
        <end position="318"/>
    </location>
</feature>
<evidence type="ECO:0000256" key="12">
    <source>
        <dbReference type="RuleBase" id="RU003297"/>
    </source>
</evidence>
<feature type="domain" description="NADH:quinone oxidoreductase/Mrp antiporter transmembrane" evidence="14">
    <location>
        <begin position="128"/>
        <end position="409"/>
    </location>
</feature>
<dbReference type="AlphaFoldDB" id="A0A6B9VWZ1"/>
<dbReference type="InterPro" id="IPR001750">
    <property type="entry name" value="ND/Mrp_TM"/>
</dbReference>
<dbReference type="InterPro" id="IPR003918">
    <property type="entry name" value="NADH_UbQ_OxRdtase"/>
</dbReference>
<evidence type="ECO:0000256" key="6">
    <source>
        <dbReference type="ARBA" id="ARBA00022692"/>
    </source>
</evidence>
<dbReference type="Pfam" id="PF00361">
    <property type="entry name" value="Proton_antipo_M"/>
    <property type="match status" value="1"/>
</dbReference>
<feature type="transmembrane region" description="Helical" evidence="12">
    <location>
        <begin position="119"/>
        <end position="151"/>
    </location>
</feature>
<dbReference type="RefSeq" id="YP_009725936.1">
    <property type="nucleotide sequence ID" value="NC_045849.1"/>
</dbReference>
<accession>A0A6B9VWZ1</accession>
<feature type="transmembrane region" description="Helical" evidence="12">
    <location>
        <begin position="402"/>
        <end position="427"/>
    </location>
</feature>
<evidence type="ECO:0000256" key="3">
    <source>
        <dbReference type="ARBA" id="ARBA00009025"/>
    </source>
</evidence>
<reference evidence="15" key="1">
    <citation type="journal article" date="2019" name="BMC Genomics">
        <title>Promising prospects of nanopore sequencing for algal hologenomics and structural variation discovery.</title>
        <authorList>
            <person name="Sauvage T."/>
            <person name="Schmidt W.E."/>
            <person name="Yoon H.S."/>
            <person name="Paul V.J."/>
            <person name="Fredericq S."/>
        </authorList>
    </citation>
    <scope>NUCLEOTIDE SEQUENCE</scope>
</reference>
<comment type="catalytic activity">
    <reaction evidence="12">
        <text>a ubiquinone + NADH + 5 H(+)(in) = a ubiquinol + NAD(+) + 4 H(+)(out)</text>
        <dbReference type="Rhea" id="RHEA:29091"/>
        <dbReference type="Rhea" id="RHEA-COMP:9565"/>
        <dbReference type="Rhea" id="RHEA-COMP:9566"/>
        <dbReference type="ChEBI" id="CHEBI:15378"/>
        <dbReference type="ChEBI" id="CHEBI:16389"/>
        <dbReference type="ChEBI" id="CHEBI:17976"/>
        <dbReference type="ChEBI" id="CHEBI:57540"/>
        <dbReference type="ChEBI" id="CHEBI:57945"/>
        <dbReference type="EC" id="7.1.1.2"/>
    </reaction>
</comment>
<evidence type="ECO:0000256" key="13">
    <source>
        <dbReference type="SAM" id="SignalP"/>
    </source>
</evidence>
<dbReference type="PRINTS" id="PR01437">
    <property type="entry name" value="NUOXDRDTASE4"/>
</dbReference>
<name>A0A6B9VWZ1_9CHLO</name>
<keyword evidence="12" id="KW-0249">Electron transport</keyword>
<evidence type="ECO:0000256" key="5">
    <source>
        <dbReference type="ARBA" id="ARBA00021006"/>
    </source>
</evidence>
<keyword evidence="11 12" id="KW-0472">Membrane</keyword>
<keyword evidence="12" id="KW-0679">Respiratory chain</keyword>
<feature type="chain" id="PRO_5025615271" description="NADH-ubiquinone oxidoreductase chain 4" evidence="13">
    <location>
        <begin position="17"/>
        <end position="482"/>
    </location>
</feature>
<dbReference type="PANTHER" id="PTHR43507:SF1">
    <property type="entry name" value="NADH-UBIQUINONE OXIDOREDUCTASE CHAIN 4"/>
    <property type="match status" value="1"/>
</dbReference>
<feature type="transmembrane region" description="Helical" evidence="12">
    <location>
        <begin position="239"/>
        <end position="259"/>
    </location>
</feature>
<evidence type="ECO:0000256" key="7">
    <source>
        <dbReference type="ARBA" id="ARBA00022967"/>
    </source>
</evidence>
<dbReference type="GO" id="GO:0015990">
    <property type="term" value="P:electron transport coupled proton transport"/>
    <property type="evidence" value="ECO:0007669"/>
    <property type="project" value="TreeGrafter"/>
</dbReference>
<feature type="transmembrane region" description="Helical" evidence="12">
    <location>
        <begin position="360"/>
        <end position="382"/>
    </location>
</feature>
<comment type="similarity">
    <text evidence="3 12">Belongs to the complex I subunit 4 family.</text>
</comment>
<keyword evidence="7" id="KW-1278">Translocase</keyword>
<protein>
    <recommendedName>
        <fullName evidence="5 12">NADH-ubiquinone oxidoreductase chain 4</fullName>
        <ecNumber evidence="4 12">7.1.1.2</ecNumber>
    </recommendedName>
</protein>
<evidence type="ECO:0000256" key="4">
    <source>
        <dbReference type="ARBA" id="ARBA00012944"/>
    </source>
</evidence>
<evidence type="ECO:0000256" key="8">
    <source>
        <dbReference type="ARBA" id="ARBA00022989"/>
    </source>
</evidence>
<keyword evidence="9 12" id="KW-0520">NAD</keyword>
<dbReference type="GO" id="GO:0031966">
    <property type="term" value="C:mitochondrial membrane"/>
    <property type="evidence" value="ECO:0007669"/>
    <property type="project" value="UniProtKB-SubCell"/>
</dbReference>
<evidence type="ECO:0000256" key="2">
    <source>
        <dbReference type="ARBA" id="ARBA00004141"/>
    </source>
</evidence>
<evidence type="ECO:0000256" key="10">
    <source>
        <dbReference type="ARBA" id="ARBA00023075"/>
    </source>
</evidence>
<sequence>MSLLLATLLVSPLVGAALVLTVPGWDTQRLRRLALGSCCVSLWLTLALWACFDFSMLRPQFVGLDLSAGFIGTCFAADGLSLLFMVLTAFTLPVCLLLAWSHHAFVKQYCLSFLILEFLLFAVFCCFDVFVFYGFFEGVLIPMFLIIGIWGSRSRRIRAAYQFFLFTLFGSLIMLSGILLLFLQTGSLDYSFLTTCAFSEKRQTLLWLLFFTSFAVKVPMVPVHPWLPEAHVEAPTAGSVILAGILLKLGAYGFLRFSIPLFPKASLFFSPLVTLCFIAVLYAALTTLRQTDLKKIIAYSSIGHMNVAIVGLFSFDMISVSGSVILLLAHGIVSPALFISIGVLYDRFKTRLCRYYSGSALWMPLFSTMLFLFSLANLSLPSTINFIGEFLVFVGTFDHNPFAAALIATSLVSVGAYGLLVCARAAFGVPKQAFRSVCDLSRREFFICFPFRPDLKTSLNVPDATYETREINGLRMATLQKP</sequence>
<dbReference type="GO" id="GO:0008137">
    <property type="term" value="F:NADH dehydrogenase (ubiquinone) activity"/>
    <property type="evidence" value="ECO:0007669"/>
    <property type="project" value="UniProtKB-UniRule"/>
</dbReference>
<feature type="transmembrane region" description="Helical" evidence="12">
    <location>
        <begin position="324"/>
        <end position="348"/>
    </location>
</feature>
<dbReference type="GO" id="GO:0048039">
    <property type="term" value="F:ubiquinone binding"/>
    <property type="evidence" value="ECO:0007669"/>
    <property type="project" value="TreeGrafter"/>
</dbReference>
<dbReference type="NCBIfam" id="TIGR01972">
    <property type="entry name" value="NDH_I_M"/>
    <property type="match status" value="1"/>
</dbReference>